<sequence length="213" mass="24260">MRFRILLLLLTAVYSLLTYLSSVVVAGPMRAPAANITNIAEAMAYHRDAYFLCLWLMSEHHHDTDDGSKASPTSIYHPQVTAAISSIRLHLANTRLNRPPLRNTIHPGTTPTAVSPRQCTPPVEHEHPPVTLNHYFPAPTESYAESIKFDEDTTGETDRPPLFPHLDIITEEEEDDIIRAVRAKNDLETKRFLTQLWFFVGGMFVWWWALLGW</sequence>
<dbReference type="InParanoid" id="A0A3N4KSJ0"/>
<name>A0A3N4KSJ0_9PEZI</name>
<evidence type="ECO:0000313" key="5">
    <source>
        <dbReference type="Proteomes" id="UP000277580"/>
    </source>
</evidence>
<feature type="region of interest" description="Disordered" evidence="1">
    <location>
        <begin position="98"/>
        <end position="124"/>
    </location>
</feature>
<feature type="transmembrane region" description="Helical" evidence="2">
    <location>
        <begin position="192"/>
        <end position="211"/>
    </location>
</feature>
<feature type="chain" id="PRO_5018195757" evidence="3">
    <location>
        <begin position="27"/>
        <end position="213"/>
    </location>
</feature>
<protein>
    <submittedName>
        <fullName evidence="4">Uncharacterized protein</fullName>
    </submittedName>
</protein>
<evidence type="ECO:0000313" key="4">
    <source>
        <dbReference type="EMBL" id="RPB12369.1"/>
    </source>
</evidence>
<dbReference type="AlphaFoldDB" id="A0A3N4KSJ0"/>
<dbReference type="Proteomes" id="UP000277580">
    <property type="component" value="Unassembled WGS sequence"/>
</dbReference>
<feature type="signal peptide" evidence="3">
    <location>
        <begin position="1"/>
        <end position="26"/>
    </location>
</feature>
<evidence type="ECO:0000256" key="2">
    <source>
        <dbReference type="SAM" id="Phobius"/>
    </source>
</evidence>
<keyword evidence="3" id="KW-0732">Signal</keyword>
<organism evidence="4 5">
    <name type="scientific">Morchella conica CCBAS932</name>
    <dbReference type="NCBI Taxonomy" id="1392247"/>
    <lineage>
        <taxon>Eukaryota</taxon>
        <taxon>Fungi</taxon>
        <taxon>Dikarya</taxon>
        <taxon>Ascomycota</taxon>
        <taxon>Pezizomycotina</taxon>
        <taxon>Pezizomycetes</taxon>
        <taxon>Pezizales</taxon>
        <taxon>Morchellaceae</taxon>
        <taxon>Morchella</taxon>
    </lineage>
</organism>
<keyword evidence="5" id="KW-1185">Reference proteome</keyword>
<reference evidence="4 5" key="1">
    <citation type="journal article" date="2018" name="Nat. Ecol. Evol.">
        <title>Pezizomycetes genomes reveal the molecular basis of ectomycorrhizal truffle lifestyle.</title>
        <authorList>
            <person name="Murat C."/>
            <person name="Payen T."/>
            <person name="Noel B."/>
            <person name="Kuo A."/>
            <person name="Morin E."/>
            <person name="Chen J."/>
            <person name="Kohler A."/>
            <person name="Krizsan K."/>
            <person name="Balestrini R."/>
            <person name="Da Silva C."/>
            <person name="Montanini B."/>
            <person name="Hainaut M."/>
            <person name="Levati E."/>
            <person name="Barry K.W."/>
            <person name="Belfiori B."/>
            <person name="Cichocki N."/>
            <person name="Clum A."/>
            <person name="Dockter R.B."/>
            <person name="Fauchery L."/>
            <person name="Guy J."/>
            <person name="Iotti M."/>
            <person name="Le Tacon F."/>
            <person name="Lindquist E.A."/>
            <person name="Lipzen A."/>
            <person name="Malagnac F."/>
            <person name="Mello A."/>
            <person name="Molinier V."/>
            <person name="Miyauchi S."/>
            <person name="Poulain J."/>
            <person name="Riccioni C."/>
            <person name="Rubini A."/>
            <person name="Sitrit Y."/>
            <person name="Splivallo R."/>
            <person name="Traeger S."/>
            <person name="Wang M."/>
            <person name="Zifcakova L."/>
            <person name="Wipf D."/>
            <person name="Zambonelli A."/>
            <person name="Paolocci F."/>
            <person name="Nowrousian M."/>
            <person name="Ottonello S."/>
            <person name="Baldrian P."/>
            <person name="Spatafora J.W."/>
            <person name="Henrissat B."/>
            <person name="Nagy L.G."/>
            <person name="Aury J.M."/>
            <person name="Wincker P."/>
            <person name="Grigoriev I.V."/>
            <person name="Bonfante P."/>
            <person name="Martin F.M."/>
        </authorList>
    </citation>
    <scope>NUCLEOTIDE SEQUENCE [LARGE SCALE GENOMIC DNA]</scope>
    <source>
        <strain evidence="4 5">CCBAS932</strain>
    </source>
</reference>
<feature type="compositionally biased region" description="Polar residues" evidence="1">
    <location>
        <begin position="106"/>
        <end position="118"/>
    </location>
</feature>
<evidence type="ECO:0000256" key="1">
    <source>
        <dbReference type="SAM" id="MobiDB-lite"/>
    </source>
</evidence>
<gene>
    <name evidence="4" type="ORF">P167DRAFT_545599</name>
</gene>
<keyword evidence="2" id="KW-1133">Transmembrane helix</keyword>
<keyword evidence="2" id="KW-0812">Transmembrane</keyword>
<evidence type="ECO:0000256" key="3">
    <source>
        <dbReference type="SAM" id="SignalP"/>
    </source>
</evidence>
<dbReference type="OrthoDB" id="5397880at2759"/>
<keyword evidence="2" id="KW-0472">Membrane</keyword>
<dbReference type="EMBL" id="ML119129">
    <property type="protein sequence ID" value="RPB12369.1"/>
    <property type="molecule type" value="Genomic_DNA"/>
</dbReference>
<proteinExistence type="predicted"/>
<accession>A0A3N4KSJ0</accession>